<reference evidence="1 2" key="1">
    <citation type="submission" date="2015-08" db="EMBL/GenBank/DDBJ databases">
        <authorList>
            <person name="Babu N.S."/>
            <person name="Beckwith C.J."/>
            <person name="Beseler K.G."/>
            <person name="Brison A."/>
            <person name="Carone J.V."/>
            <person name="Caskin T.P."/>
            <person name="Diamond M."/>
            <person name="Durham M.E."/>
            <person name="Foxe J.M."/>
            <person name="Go M."/>
            <person name="Henderson B.A."/>
            <person name="Jones I.B."/>
            <person name="McGettigan J.A."/>
            <person name="Micheletti S.J."/>
            <person name="Nasrallah M.E."/>
            <person name="Ortiz D."/>
            <person name="Piller C.R."/>
            <person name="Privatt S.R."/>
            <person name="Schneider S.L."/>
            <person name="Sharp S."/>
            <person name="Smith T.C."/>
            <person name="Stanton J.D."/>
            <person name="Ullery H.E."/>
            <person name="Wilson R.J."/>
            <person name="Serrano M.G."/>
            <person name="Buck G."/>
            <person name="Lee V."/>
            <person name="Wang Y."/>
            <person name="Carvalho R."/>
            <person name="Voegtly L."/>
            <person name="Shi R."/>
            <person name="Duckworth R."/>
            <person name="Johnson A."/>
            <person name="Loviza R."/>
            <person name="Walstead R."/>
            <person name="Shah Z."/>
            <person name="Kiflezghi M."/>
            <person name="Wade K."/>
            <person name="Ball S.L."/>
            <person name="Bradley K.W."/>
            <person name="Asai D.J."/>
            <person name="Bowman C.A."/>
            <person name="Russell D.A."/>
            <person name="Pope W.H."/>
            <person name="Jacobs-Sera D."/>
            <person name="Hendrix R.W."/>
            <person name="Hatfull G.F."/>
        </authorList>
    </citation>
    <scope>NUCLEOTIDE SEQUENCE [LARGE SCALE GENOMIC DNA]</scope>
    <source>
        <strain evidence="1 2">DSM 27648</strain>
    </source>
</reference>
<dbReference type="SUPFAM" id="SSF52833">
    <property type="entry name" value="Thioredoxin-like"/>
    <property type="match status" value="1"/>
</dbReference>
<dbReference type="STRING" id="1391654.AKJ09_11359"/>
<dbReference type="KEGG" id="llu:AKJ09_11359"/>
<dbReference type="InterPro" id="IPR036249">
    <property type="entry name" value="Thioredoxin-like_sf"/>
</dbReference>
<dbReference type="Gene3D" id="3.40.30.10">
    <property type="entry name" value="Glutaredoxin"/>
    <property type="match status" value="1"/>
</dbReference>
<dbReference type="AlphaFoldDB" id="A0A0K1QFZ6"/>
<sequence>MRASAAPRVHLFVCANRREGSPLGPGCADRGEAVYDALKREVSRRRLVADVWVTKTHCLGICPKGGATVARYGGAQGLGTEVATAILSEVDAADAGAILDHALAAAGRDETPRASEKSSLDWATLEGELAAIEELQKNKVFALARRLKPGLTAEDIQNPHDFPELDDPDWHYADGILTGIQSVTSAMRALRKRRDEPNDRGGE</sequence>
<proteinExistence type="predicted"/>
<dbReference type="Proteomes" id="UP000064967">
    <property type="component" value="Chromosome"/>
</dbReference>
<dbReference type="EMBL" id="CP012333">
    <property type="protein sequence ID" value="AKV04696.1"/>
    <property type="molecule type" value="Genomic_DNA"/>
</dbReference>
<gene>
    <name evidence="1" type="ORF">AKJ09_11359</name>
</gene>
<evidence type="ECO:0000313" key="1">
    <source>
        <dbReference type="EMBL" id="AKV04696.1"/>
    </source>
</evidence>
<evidence type="ECO:0000313" key="2">
    <source>
        <dbReference type="Proteomes" id="UP000064967"/>
    </source>
</evidence>
<keyword evidence="2" id="KW-1185">Reference proteome</keyword>
<protein>
    <submittedName>
        <fullName evidence="1">Uncharacterized protein</fullName>
    </submittedName>
</protein>
<name>A0A0K1QFZ6_9BACT</name>
<dbReference type="CDD" id="cd02980">
    <property type="entry name" value="TRX_Fd_family"/>
    <property type="match status" value="1"/>
</dbReference>
<organism evidence="1 2">
    <name type="scientific">Labilithrix luteola</name>
    <dbReference type="NCBI Taxonomy" id="1391654"/>
    <lineage>
        <taxon>Bacteria</taxon>
        <taxon>Pseudomonadati</taxon>
        <taxon>Myxococcota</taxon>
        <taxon>Polyangia</taxon>
        <taxon>Polyangiales</taxon>
        <taxon>Labilitrichaceae</taxon>
        <taxon>Labilithrix</taxon>
    </lineage>
</organism>
<accession>A0A0K1QFZ6</accession>
<dbReference type="OrthoDB" id="5517822at2"/>
<dbReference type="RefSeq" id="WP_146655271.1">
    <property type="nucleotide sequence ID" value="NZ_CP012333.1"/>
</dbReference>